<comment type="caution">
    <text evidence="2">The sequence shown here is derived from an EMBL/GenBank/DDBJ whole genome shotgun (WGS) entry which is preliminary data.</text>
</comment>
<evidence type="ECO:0000313" key="3">
    <source>
        <dbReference type="Proteomes" id="UP000608850"/>
    </source>
</evidence>
<reference evidence="2 3" key="1">
    <citation type="journal article" date="2019" name="Int. J. Syst. Evol. Microbiol.">
        <title>The Global Catalogue of Microorganisms (GCM) 10K type strain sequencing project: providing services to taxonomists for standard genome sequencing and annotation.</title>
        <authorList>
            <consortium name="The Broad Institute Genomics Platform"/>
            <consortium name="The Broad Institute Genome Sequencing Center for Infectious Disease"/>
            <person name="Wu L."/>
            <person name="Ma J."/>
        </authorList>
    </citation>
    <scope>NUCLEOTIDE SEQUENCE [LARGE SCALE GENOMIC DNA]</scope>
    <source>
        <strain evidence="2 3">JCM 16331</strain>
    </source>
</reference>
<proteinExistence type="predicted"/>
<dbReference type="AlphaFoldDB" id="A0A830GDN2"/>
<dbReference type="RefSeq" id="WP_229772838.1">
    <property type="nucleotide sequence ID" value="NZ_BMOQ01000005.1"/>
</dbReference>
<evidence type="ECO:0000313" key="2">
    <source>
        <dbReference type="EMBL" id="GGN17952.1"/>
    </source>
</evidence>
<sequence>MSAKWMNIWADRILEILSAEGGYTVGDLADHVAIDTSDSTVSRTCSRLADHGLVREIGNGAYEITEEGEGYLRGEYDARKGAWIENNTDATPSPTGSRETNGV</sequence>
<dbReference type="CDD" id="cd00090">
    <property type="entry name" value="HTH_ARSR"/>
    <property type="match status" value="1"/>
</dbReference>
<name>A0A830GDN2_9EURY</name>
<protein>
    <submittedName>
        <fullName evidence="2">Uncharacterized protein</fullName>
    </submittedName>
</protein>
<evidence type="ECO:0000256" key="1">
    <source>
        <dbReference type="SAM" id="MobiDB-lite"/>
    </source>
</evidence>
<feature type="compositionally biased region" description="Polar residues" evidence="1">
    <location>
        <begin position="85"/>
        <end position="103"/>
    </location>
</feature>
<dbReference type="EMBL" id="BMOQ01000005">
    <property type="protein sequence ID" value="GGN17952.1"/>
    <property type="molecule type" value="Genomic_DNA"/>
</dbReference>
<gene>
    <name evidence="2" type="ORF">GCM10009021_18590</name>
</gene>
<dbReference type="InterPro" id="IPR036388">
    <property type="entry name" value="WH-like_DNA-bd_sf"/>
</dbReference>
<dbReference type="SUPFAM" id="SSF46785">
    <property type="entry name" value="Winged helix' DNA-binding domain"/>
    <property type="match status" value="1"/>
</dbReference>
<accession>A0A830GDN2</accession>
<dbReference type="Gene3D" id="1.10.10.10">
    <property type="entry name" value="Winged helix-like DNA-binding domain superfamily/Winged helix DNA-binding domain"/>
    <property type="match status" value="1"/>
</dbReference>
<dbReference type="InterPro" id="IPR011991">
    <property type="entry name" value="ArsR-like_HTH"/>
</dbReference>
<dbReference type="Proteomes" id="UP000608850">
    <property type="component" value="Unassembled WGS sequence"/>
</dbReference>
<feature type="region of interest" description="Disordered" evidence="1">
    <location>
        <begin position="83"/>
        <end position="103"/>
    </location>
</feature>
<keyword evidence="3" id="KW-1185">Reference proteome</keyword>
<organism evidence="2 3">
    <name type="scientific">Halarchaeum nitratireducens</name>
    <dbReference type="NCBI Taxonomy" id="489913"/>
    <lineage>
        <taxon>Archaea</taxon>
        <taxon>Methanobacteriati</taxon>
        <taxon>Methanobacteriota</taxon>
        <taxon>Stenosarchaea group</taxon>
        <taxon>Halobacteria</taxon>
        <taxon>Halobacteriales</taxon>
        <taxon>Halobacteriaceae</taxon>
    </lineage>
</organism>
<dbReference type="InterPro" id="IPR036390">
    <property type="entry name" value="WH_DNA-bd_sf"/>
</dbReference>